<proteinExistence type="inferred from homology"/>
<dbReference type="PROSITE" id="PS01036">
    <property type="entry name" value="HSP70_3"/>
    <property type="match status" value="1"/>
</dbReference>
<evidence type="ECO:0000256" key="6">
    <source>
        <dbReference type="RuleBase" id="RU003322"/>
    </source>
</evidence>
<name>A0ABW7KMT0_9NOCA</name>
<dbReference type="PROSITE" id="PS00297">
    <property type="entry name" value="HSP70_1"/>
    <property type="match status" value="1"/>
</dbReference>
<keyword evidence="2 6" id="KW-0547">Nucleotide-binding</keyword>
<dbReference type="RefSeq" id="WP_395124365.1">
    <property type="nucleotide sequence ID" value="NZ_JBIMSN010000094.1"/>
</dbReference>
<evidence type="ECO:0000256" key="5">
    <source>
        <dbReference type="ARBA" id="ARBA00023186"/>
    </source>
</evidence>
<dbReference type="Gene3D" id="3.90.640.10">
    <property type="entry name" value="Actin, Chain A, domain 4"/>
    <property type="match status" value="1"/>
</dbReference>
<reference evidence="7 8" key="1">
    <citation type="submission" date="2024-10" db="EMBL/GenBank/DDBJ databases">
        <authorList>
            <person name="Riesco R."/>
        </authorList>
    </citation>
    <scope>NUCLEOTIDE SEQUENCE [LARGE SCALE GENOMIC DNA]</scope>
    <source>
        <strain evidence="7 8">NCIMB 15448</strain>
    </source>
</reference>
<dbReference type="Proteomes" id="UP001609176">
    <property type="component" value="Unassembled WGS sequence"/>
</dbReference>
<keyword evidence="3 6" id="KW-0067">ATP-binding</keyword>
<dbReference type="PROSITE" id="PS00329">
    <property type="entry name" value="HSP70_2"/>
    <property type="match status" value="1"/>
</dbReference>
<comment type="caution">
    <text evidence="7">The sequence shown here is derived from an EMBL/GenBank/DDBJ whole genome shotgun (WGS) entry which is preliminary data.</text>
</comment>
<evidence type="ECO:0000256" key="1">
    <source>
        <dbReference type="ARBA" id="ARBA00007381"/>
    </source>
</evidence>
<sequence length="586" mass="62711">MSELLAIPDDLSDLSAHLESVNGYLKKCDNVAPAFALRMLIAALEACGHDLTSTHFWQELEPWKFRYLVRGEGRSRAGLDGVFGIDLGTTYSAVAHIDDLNQVEIIKNLSGEDTTPSVVYFESGAAIVGAEAKSCLVTDPDNGCALIKRHMGTVFPQEFDGQTYTPESISGLILKELVHAANQEGESKVTKAVITVPAYFGVREKEATKQAGEMAGLEVVGILAEPVAALLSVGIPEERETVLIYDLGGGTFDTTVMIAEPGNVEVVAVDGNRVLGGADWDAALARVVIDKFVAQAGIADVDPADDPDFMVEILQDVESKKKLLTRKQDITFRCRFEGHDEKILVTRDEFAVATAHLVQQTVGITRRVIDFAKCKSPGLVIDKLLLAGGSSRMPMVAEALRAAGFDPIPTDFDLAAAKGAAIYGRVVLSGAGKLERGSRAGTSTNTGVADILGPSAATLSVKNVLLRNIGVEFVREVVAGGLVRYANFVVHAGQSLPLEDTFEVVSNSHQNKLRVRVYERSDGSRFGNFDLDLVLKDVEVNEMSIPCGCAIQLRVIISVTGLATIAVQQGHEVAFSLQTRVGADAT</sequence>
<protein>
    <submittedName>
        <fullName evidence="7">Hsp70 family protein</fullName>
    </submittedName>
</protein>
<dbReference type="InterPro" id="IPR018181">
    <property type="entry name" value="Heat_shock_70_CS"/>
</dbReference>
<dbReference type="EMBL" id="JBIMSP010000013">
    <property type="protein sequence ID" value="MFH5242381.1"/>
    <property type="molecule type" value="Genomic_DNA"/>
</dbReference>
<accession>A0ABW7KMT0</accession>
<evidence type="ECO:0000256" key="3">
    <source>
        <dbReference type="ARBA" id="ARBA00022840"/>
    </source>
</evidence>
<organism evidence="7 8">
    <name type="scientific">Antrihabitans spumae</name>
    <dbReference type="NCBI Taxonomy" id="3373370"/>
    <lineage>
        <taxon>Bacteria</taxon>
        <taxon>Bacillati</taxon>
        <taxon>Actinomycetota</taxon>
        <taxon>Actinomycetes</taxon>
        <taxon>Mycobacteriales</taxon>
        <taxon>Nocardiaceae</taxon>
        <taxon>Antrihabitans</taxon>
    </lineage>
</organism>
<dbReference type="SUPFAM" id="SSF53067">
    <property type="entry name" value="Actin-like ATPase domain"/>
    <property type="match status" value="2"/>
</dbReference>
<dbReference type="InterPro" id="IPR013126">
    <property type="entry name" value="Hsp_70_fam"/>
</dbReference>
<evidence type="ECO:0000256" key="2">
    <source>
        <dbReference type="ARBA" id="ARBA00022741"/>
    </source>
</evidence>
<dbReference type="PANTHER" id="PTHR19375">
    <property type="entry name" value="HEAT SHOCK PROTEIN 70KDA"/>
    <property type="match status" value="1"/>
</dbReference>
<dbReference type="InterPro" id="IPR043129">
    <property type="entry name" value="ATPase_NBD"/>
</dbReference>
<dbReference type="CDD" id="cd24029">
    <property type="entry name" value="ASKHA_NBD_HSP70_DnaK_HscA_HscC"/>
    <property type="match status" value="1"/>
</dbReference>
<keyword evidence="4" id="KW-0346">Stress response</keyword>
<dbReference type="Gene3D" id="3.30.420.40">
    <property type="match status" value="2"/>
</dbReference>
<evidence type="ECO:0000313" key="7">
    <source>
        <dbReference type="EMBL" id="MFH5242381.1"/>
    </source>
</evidence>
<gene>
    <name evidence="7" type="ORF">ACHIPV_10870</name>
</gene>
<evidence type="ECO:0000313" key="8">
    <source>
        <dbReference type="Proteomes" id="UP001609176"/>
    </source>
</evidence>
<dbReference type="Pfam" id="PF00012">
    <property type="entry name" value="HSP70"/>
    <property type="match status" value="2"/>
</dbReference>
<keyword evidence="5" id="KW-0143">Chaperone</keyword>
<evidence type="ECO:0000256" key="4">
    <source>
        <dbReference type="ARBA" id="ARBA00023016"/>
    </source>
</evidence>
<dbReference type="PRINTS" id="PR00301">
    <property type="entry name" value="HEATSHOCK70"/>
</dbReference>
<comment type="similarity">
    <text evidence="1 6">Belongs to the heat shock protein 70 family.</text>
</comment>